<proteinExistence type="predicted"/>
<dbReference type="HOGENOM" id="CLU_080513_3_0_1"/>
<dbReference type="EMBL" id="KI912109">
    <property type="protein sequence ID" value="ETS86416.1"/>
    <property type="molecule type" value="Genomic_DNA"/>
</dbReference>
<dbReference type="AlphaFoldDB" id="W3XMB7"/>
<dbReference type="KEGG" id="pfy:PFICI_00244"/>
<evidence type="ECO:0000313" key="3">
    <source>
        <dbReference type="Proteomes" id="UP000030651"/>
    </source>
</evidence>
<dbReference type="GeneID" id="19265257"/>
<dbReference type="RefSeq" id="XP_007827016.1">
    <property type="nucleotide sequence ID" value="XM_007828825.1"/>
</dbReference>
<dbReference type="Pfam" id="PF17107">
    <property type="entry name" value="SesA"/>
    <property type="match status" value="1"/>
</dbReference>
<dbReference type="OrthoDB" id="195446at2759"/>
<feature type="domain" description="NACHT-NTPase and P-loop NTPases N-terminal" evidence="1">
    <location>
        <begin position="8"/>
        <end position="122"/>
    </location>
</feature>
<evidence type="ECO:0000259" key="1">
    <source>
        <dbReference type="Pfam" id="PF17107"/>
    </source>
</evidence>
<evidence type="ECO:0000313" key="2">
    <source>
        <dbReference type="EMBL" id="ETS86416.1"/>
    </source>
</evidence>
<accession>W3XMB7</accession>
<dbReference type="InterPro" id="IPR031352">
    <property type="entry name" value="SesA"/>
</dbReference>
<gene>
    <name evidence="2" type="ORF">PFICI_00244</name>
</gene>
<dbReference type="Proteomes" id="UP000030651">
    <property type="component" value="Unassembled WGS sequence"/>
</dbReference>
<name>W3XMB7_PESFW</name>
<reference evidence="3" key="1">
    <citation type="journal article" date="2015" name="BMC Genomics">
        <title>Genomic and transcriptomic analysis of the endophytic fungus Pestalotiopsis fici reveals its lifestyle and high potential for synthesis of natural products.</title>
        <authorList>
            <person name="Wang X."/>
            <person name="Zhang X."/>
            <person name="Liu L."/>
            <person name="Xiang M."/>
            <person name="Wang W."/>
            <person name="Sun X."/>
            <person name="Che Y."/>
            <person name="Guo L."/>
            <person name="Liu G."/>
            <person name="Guo L."/>
            <person name="Wang C."/>
            <person name="Yin W.B."/>
            <person name="Stadler M."/>
            <person name="Zhang X."/>
            <person name="Liu X."/>
        </authorList>
    </citation>
    <scope>NUCLEOTIDE SEQUENCE [LARGE SCALE GENOMIC DNA]</scope>
    <source>
        <strain evidence="3">W106-1 / CGMCC3.15140</strain>
    </source>
</reference>
<protein>
    <recommendedName>
        <fullName evidence="1">NACHT-NTPase and P-loop NTPases N-terminal domain-containing protein</fullName>
    </recommendedName>
</protein>
<organism evidence="2 3">
    <name type="scientific">Pestalotiopsis fici (strain W106-1 / CGMCC3.15140)</name>
    <dbReference type="NCBI Taxonomy" id="1229662"/>
    <lineage>
        <taxon>Eukaryota</taxon>
        <taxon>Fungi</taxon>
        <taxon>Dikarya</taxon>
        <taxon>Ascomycota</taxon>
        <taxon>Pezizomycotina</taxon>
        <taxon>Sordariomycetes</taxon>
        <taxon>Xylariomycetidae</taxon>
        <taxon>Amphisphaeriales</taxon>
        <taxon>Sporocadaceae</taxon>
        <taxon>Pestalotiopsis</taxon>
    </lineage>
</organism>
<sequence length="206" mass="23311">MDDLSTAASLAGFTHAINKTREAVRAIKDLSTVFEHVDRHLDLAQRTLNDVQTQQSHGTLTKCQSYSHILHKYDEETRSLQLLFHAFEEECQTNQDPASWLNRWRHTKVRTLMTNILEYVKMIVGYEPFTLATRDDMEEIEKALEDMSQVEPSMDDSGTKQMSPVSNSQDVALGGHGQQNTPLGGYNTFNSGYNIDGGYFNIGEAY</sequence>
<dbReference type="InParanoid" id="W3XMB7"/>
<keyword evidence="3" id="KW-1185">Reference proteome</keyword>